<reference evidence="2 3" key="1">
    <citation type="submission" date="2019-06" db="EMBL/GenBank/DDBJ databases">
        <title>Discovery of a novel chromosome fission-fusion reversal in muntjac.</title>
        <authorList>
            <person name="Mudd A.B."/>
            <person name="Bredeson J.V."/>
            <person name="Baum R."/>
            <person name="Hockemeyer D."/>
            <person name="Rokhsar D.S."/>
        </authorList>
    </citation>
    <scope>NUCLEOTIDE SEQUENCE [LARGE SCALE GENOMIC DNA]</scope>
    <source>
        <strain evidence="2">UTSW_UCB_Mm</strain>
        <tissue evidence="2">Fibroblast cell line</tissue>
    </source>
</reference>
<dbReference type="EMBL" id="VCEA01000001">
    <property type="protein sequence ID" value="KAB0362801.1"/>
    <property type="molecule type" value="Genomic_DNA"/>
</dbReference>
<proteinExistence type="predicted"/>
<accession>A0A5N3WM67</accession>
<feature type="domain" description="KRAB" evidence="1">
    <location>
        <begin position="14"/>
        <end position="65"/>
    </location>
</feature>
<evidence type="ECO:0000313" key="3">
    <source>
        <dbReference type="Proteomes" id="UP000326458"/>
    </source>
</evidence>
<name>A0A5N3WM67_MUNMU</name>
<evidence type="ECO:0000259" key="1">
    <source>
        <dbReference type="PROSITE" id="PS50805"/>
    </source>
</evidence>
<dbReference type="Gene3D" id="6.10.140.140">
    <property type="match status" value="1"/>
</dbReference>
<sequence>MAAGETLVLEIDSLTFEDVAVNFTWEEWLLLASSQKTLYRDVMLENIRNLASVAKRSSKIPSEDM</sequence>
<dbReference type="PROSITE" id="PS50805">
    <property type="entry name" value="KRAB"/>
    <property type="match status" value="1"/>
</dbReference>
<dbReference type="PANTHER" id="PTHR23232">
    <property type="entry name" value="KRAB DOMAIN C2H2 ZINC FINGER"/>
    <property type="match status" value="1"/>
</dbReference>
<dbReference type="SUPFAM" id="SSF109640">
    <property type="entry name" value="KRAB domain (Kruppel-associated box)"/>
    <property type="match status" value="1"/>
</dbReference>
<dbReference type="SMART" id="SM00349">
    <property type="entry name" value="KRAB"/>
    <property type="match status" value="1"/>
</dbReference>
<gene>
    <name evidence="2" type="ORF">FD754_006957</name>
</gene>
<dbReference type="InterPro" id="IPR001909">
    <property type="entry name" value="KRAB"/>
</dbReference>
<evidence type="ECO:0000313" key="2">
    <source>
        <dbReference type="EMBL" id="KAB0362801.1"/>
    </source>
</evidence>
<dbReference type="InterPro" id="IPR036051">
    <property type="entry name" value="KRAB_dom_sf"/>
</dbReference>
<dbReference type="GO" id="GO:0006355">
    <property type="term" value="P:regulation of DNA-templated transcription"/>
    <property type="evidence" value="ECO:0007669"/>
    <property type="project" value="InterPro"/>
</dbReference>
<dbReference type="Proteomes" id="UP000326458">
    <property type="component" value="Unassembled WGS sequence"/>
</dbReference>
<dbReference type="AlphaFoldDB" id="A0A5N3WM67"/>
<organism evidence="2 3">
    <name type="scientific">Muntiacus muntjak</name>
    <name type="common">Barking deer</name>
    <name type="synonym">Indian muntjac</name>
    <dbReference type="NCBI Taxonomy" id="9888"/>
    <lineage>
        <taxon>Eukaryota</taxon>
        <taxon>Metazoa</taxon>
        <taxon>Chordata</taxon>
        <taxon>Craniata</taxon>
        <taxon>Vertebrata</taxon>
        <taxon>Euteleostomi</taxon>
        <taxon>Mammalia</taxon>
        <taxon>Eutheria</taxon>
        <taxon>Laurasiatheria</taxon>
        <taxon>Artiodactyla</taxon>
        <taxon>Ruminantia</taxon>
        <taxon>Pecora</taxon>
        <taxon>Cervidae</taxon>
        <taxon>Muntiacinae</taxon>
        <taxon>Muntiacus</taxon>
    </lineage>
</organism>
<dbReference type="Pfam" id="PF01352">
    <property type="entry name" value="KRAB"/>
    <property type="match status" value="1"/>
</dbReference>
<protein>
    <recommendedName>
        <fullName evidence="1">KRAB domain-containing protein</fullName>
    </recommendedName>
</protein>
<dbReference type="PANTHER" id="PTHR23232:SF142">
    <property type="entry name" value="GASTRULA ZINC FINGER PROTEIN XLCGF57.1-LIKE-RELATED"/>
    <property type="match status" value="1"/>
</dbReference>
<dbReference type="CDD" id="cd07765">
    <property type="entry name" value="KRAB_A-box"/>
    <property type="match status" value="1"/>
</dbReference>
<comment type="caution">
    <text evidence="2">The sequence shown here is derived from an EMBL/GenBank/DDBJ whole genome shotgun (WGS) entry which is preliminary data.</text>
</comment>
<dbReference type="InterPro" id="IPR050169">
    <property type="entry name" value="Krueppel_C2H2_ZnF"/>
</dbReference>
<keyword evidence="3" id="KW-1185">Reference proteome</keyword>